<dbReference type="EMBL" id="JBIAXI010000046">
    <property type="protein sequence ID" value="MFF4779289.1"/>
    <property type="molecule type" value="Genomic_DNA"/>
</dbReference>
<dbReference type="Proteomes" id="UP001602119">
    <property type="component" value="Unassembled WGS sequence"/>
</dbReference>
<name>A0ABW6VNB9_MICFU</name>
<proteinExistence type="predicted"/>
<accession>A0ABW6VNB9</accession>
<keyword evidence="2" id="KW-1185">Reference proteome</keyword>
<organism evidence="1 2">
    <name type="scientific">Microtetraspora fusca</name>
    <dbReference type="NCBI Taxonomy" id="1997"/>
    <lineage>
        <taxon>Bacteria</taxon>
        <taxon>Bacillati</taxon>
        <taxon>Actinomycetota</taxon>
        <taxon>Actinomycetes</taxon>
        <taxon>Streptosporangiales</taxon>
        <taxon>Streptosporangiaceae</taxon>
        <taxon>Microtetraspora</taxon>
    </lineage>
</organism>
<reference evidence="1 2" key="1">
    <citation type="submission" date="2024-10" db="EMBL/GenBank/DDBJ databases">
        <title>The Natural Products Discovery Center: Release of the First 8490 Sequenced Strains for Exploring Actinobacteria Biosynthetic Diversity.</title>
        <authorList>
            <person name="Kalkreuter E."/>
            <person name="Kautsar S.A."/>
            <person name="Yang D."/>
            <person name="Bader C.D."/>
            <person name="Teijaro C.N."/>
            <person name="Fluegel L."/>
            <person name="Davis C.M."/>
            <person name="Simpson J.R."/>
            <person name="Lauterbach L."/>
            <person name="Steele A.D."/>
            <person name="Gui C."/>
            <person name="Meng S."/>
            <person name="Li G."/>
            <person name="Viehrig K."/>
            <person name="Ye F."/>
            <person name="Su P."/>
            <person name="Kiefer A.F."/>
            <person name="Nichols A."/>
            <person name="Cepeda A.J."/>
            <person name="Yan W."/>
            <person name="Fan B."/>
            <person name="Jiang Y."/>
            <person name="Adhikari A."/>
            <person name="Zheng C.-J."/>
            <person name="Schuster L."/>
            <person name="Cowan T.M."/>
            <person name="Smanski M.J."/>
            <person name="Chevrette M.G."/>
            <person name="De Carvalho L.P.S."/>
            <person name="Shen B."/>
        </authorList>
    </citation>
    <scope>NUCLEOTIDE SEQUENCE [LARGE SCALE GENOMIC DNA]</scope>
    <source>
        <strain evidence="1 2">NPDC001281</strain>
    </source>
</reference>
<evidence type="ECO:0000313" key="2">
    <source>
        <dbReference type="Proteomes" id="UP001602119"/>
    </source>
</evidence>
<comment type="caution">
    <text evidence="1">The sequence shown here is derived from an EMBL/GenBank/DDBJ whole genome shotgun (WGS) entry which is preliminary data.</text>
</comment>
<dbReference type="RefSeq" id="WP_387348010.1">
    <property type="nucleotide sequence ID" value="NZ_JBIAXI010000046.1"/>
</dbReference>
<gene>
    <name evidence="1" type="ORF">ACFY05_41380</name>
</gene>
<sequence>MYARMRGRLRGGIEDGLSLCQGERLRTEHRKVEDTIGSRPLLEVVRQQLGVVVELGQQARGSLADSVIDLAAQYAQFVAWMSLDVDDRAAASAWYDRAHDWALEIDAWPRRTPRPETLRVGAPIVADAVELNRHAHKELAEVATLLDQRKSSHAGILHEELTAARSTGG</sequence>
<evidence type="ECO:0000313" key="1">
    <source>
        <dbReference type="EMBL" id="MFF4779289.1"/>
    </source>
</evidence>
<protein>
    <submittedName>
        <fullName evidence="1">Uncharacterized protein</fullName>
    </submittedName>
</protein>